<keyword evidence="4" id="KW-0677">Repeat</keyword>
<evidence type="ECO:0000256" key="2">
    <source>
        <dbReference type="ARBA" id="ARBA00022705"/>
    </source>
</evidence>
<evidence type="ECO:0000256" key="3">
    <source>
        <dbReference type="ARBA" id="ARBA00022723"/>
    </source>
</evidence>
<dbReference type="Pfam" id="PF00684">
    <property type="entry name" value="DnaJ_CXXCXGXG"/>
    <property type="match status" value="1"/>
</dbReference>
<feature type="domain" description="J" evidence="9">
    <location>
        <begin position="4"/>
        <end position="68"/>
    </location>
</feature>
<dbReference type="CDD" id="cd10719">
    <property type="entry name" value="DnaJ_zf"/>
    <property type="match status" value="1"/>
</dbReference>
<evidence type="ECO:0000256" key="7">
    <source>
        <dbReference type="ARBA" id="ARBA00023016"/>
    </source>
</evidence>
<dbReference type="GO" id="GO:0005524">
    <property type="term" value="F:ATP binding"/>
    <property type="evidence" value="ECO:0007669"/>
    <property type="project" value="InterPro"/>
</dbReference>
<dbReference type="CDD" id="cd06257">
    <property type="entry name" value="DnaJ"/>
    <property type="match status" value="1"/>
</dbReference>
<dbReference type="PROSITE" id="PS50076">
    <property type="entry name" value="DNAJ_2"/>
    <property type="match status" value="1"/>
</dbReference>
<protein>
    <submittedName>
        <fullName evidence="11">Unannotated protein</fullName>
    </submittedName>
</protein>
<keyword evidence="2" id="KW-0235">DNA replication</keyword>
<evidence type="ECO:0000313" key="11">
    <source>
        <dbReference type="EMBL" id="CAB4576603.1"/>
    </source>
</evidence>
<keyword evidence="3" id="KW-0479">Metal-binding</keyword>
<dbReference type="Pfam" id="PF01556">
    <property type="entry name" value="DnaJ_C"/>
    <property type="match status" value="1"/>
</dbReference>
<sequence length="372" mass="39583">MATDLYEVLGVKKTATADEIKKAYRKLARELHPDVNPDEKAQERFKQVTAAYEVLSDDKQRAAYDRGGPEDFGGFGANGFDLGDFVNAFFGGNGNQRGPRARMTRGQDALIRLRIDLSEAVFGVEKEITVDTAVACKSCDATGSASGSELVQCGMCKGRGEVSSVQRSFLGDVRTTRACPQCAGFGNVIEHPCTECSGEGRVRTRRTVKVAVPGGVDTGLRLKLAGQSEVGAWGGPAGDLYVEIVVNEHSSLKRSGDDLHLQITIPFTAATLGCSVSIPTLDGNKTLKVPAGIQPGTVLSVKALGATHLRGSGRGDLLVHVMVEVPTEVDAKQKKLLAELAALRGEEEPTATITSELQNDGFFAKLKDVFGK</sequence>
<evidence type="ECO:0000256" key="1">
    <source>
        <dbReference type="ARBA" id="ARBA00022490"/>
    </source>
</evidence>
<dbReference type="InterPro" id="IPR001623">
    <property type="entry name" value="DnaJ_domain"/>
</dbReference>
<dbReference type="FunFam" id="2.10.230.10:FF:000002">
    <property type="entry name" value="Molecular chaperone DnaJ"/>
    <property type="match status" value="1"/>
</dbReference>
<dbReference type="GO" id="GO:0009408">
    <property type="term" value="P:response to heat"/>
    <property type="evidence" value="ECO:0007669"/>
    <property type="project" value="InterPro"/>
</dbReference>
<dbReference type="InterPro" id="IPR012724">
    <property type="entry name" value="DnaJ"/>
</dbReference>
<dbReference type="PROSITE" id="PS51188">
    <property type="entry name" value="ZF_CR"/>
    <property type="match status" value="1"/>
</dbReference>
<dbReference type="Gene3D" id="2.60.260.20">
    <property type="entry name" value="Urease metallochaperone UreE, N-terminal domain"/>
    <property type="match status" value="2"/>
</dbReference>
<evidence type="ECO:0000256" key="4">
    <source>
        <dbReference type="ARBA" id="ARBA00022737"/>
    </source>
</evidence>
<dbReference type="SUPFAM" id="SSF46565">
    <property type="entry name" value="Chaperone J-domain"/>
    <property type="match status" value="1"/>
</dbReference>
<dbReference type="InterPro" id="IPR036410">
    <property type="entry name" value="HSP_DnaJ_Cys-rich_dom_sf"/>
</dbReference>
<dbReference type="CDD" id="cd10747">
    <property type="entry name" value="DnaJ_C"/>
    <property type="match status" value="1"/>
</dbReference>
<feature type="domain" description="CR-type" evidence="10">
    <location>
        <begin position="123"/>
        <end position="205"/>
    </location>
</feature>
<dbReference type="InterPro" id="IPR018253">
    <property type="entry name" value="DnaJ_domain_CS"/>
</dbReference>
<dbReference type="PANTHER" id="PTHR43096:SF48">
    <property type="entry name" value="CHAPERONE PROTEIN DNAJ"/>
    <property type="match status" value="1"/>
</dbReference>
<keyword evidence="7" id="KW-0346">Stress response</keyword>
<evidence type="ECO:0000259" key="10">
    <source>
        <dbReference type="PROSITE" id="PS51188"/>
    </source>
</evidence>
<dbReference type="InterPro" id="IPR002939">
    <property type="entry name" value="DnaJ_C"/>
</dbReference>
<dbReference type="SMART" id="SM00271">
    <property type="entry name" value="DnaJ"/>
    <property type="match status" value="1"/>
</dbReference>
<dbReference type="NCBIfam" id="NF008035">
    <property type="entry name" value="PRK10767.1"/>
    <property type="match status" value="1"/>
</dbReference>
<evidence type="ECO:0000256" key="5">
    <source>
        <dbReference type="ARBA" id="ARBA00022771"/>
    </source>
</evidence>
<name>A0A6J6EQ05_9ZZZZ</name>
<dbReference type="GO" id="GO:0042026">
    <property type="term" value="P:protein refolding"/>
    <property type="evidence" value="ECO:0007669"/>
    <property type="project" value="TreeGrafter"/>
</dbReference>
<evidence type="ECO:0000256" key="8">
    <source>
        <dbReference type="ARBA" id="ARBA00023186"/>
    </source>
</evidence>
<keyword evidence="5" id="KW-0863">Zinc-finger</keyword>
<dbReference type="Pfam" id="PF00226">
    <property type="entry name" value="DnaJ"/>
    <property type="match status" value="1"/>
</dbReference>
<dbReference type="FunFam" id="2.60.260.20:FF:000005">
    <property type="entry name" value="Chaperone protein dnaJ 1, mitochondrial"/>
    <property type="match status" value="1"/>
</dbReference>
<dbReference type="Gene3D" id="1.10.287.110">
    <property type="entry name" value="DnaJ domain"/>
    <property type="match status" value="1"/>
</dbReference>
<evidence type="ECO:0000259" key="9">
    <source>
        <dbReference type="PROSITE" id="PS50076"/>
    </source>
</evidence>
<reference evidence="11" key="1">
    <citation type="submission" date="2020-05" db="EMBL/GenBank/DDBJ databases">
        <authorList>
            <person name="Chiriac C."/>
            <person name="Salcher M."/>
            <person name="Ghai R."/>
            <person name="Kavagutti S V."/>
        </authorList>
    </citation>
    <scope>NUCLEOTIDE SEQUENCE</scope>
</reference>
<dbReference type="AlphaFoldDB" id="A0A6J6EQ05"/>
<gene>
    <name evidence="11" type="ORF">UFOPK1726_00608</name>
</gene>
<dbReference type="GO" id="GO:0051082">
    <property type="term" value="F:unfolded protein binding"/>
    <property type="evidence" value="ECO:0007669"/>
    <property type="project" value="InterPro"/>
</dbReference>
<dbReference type="GO" id="GO:0031072">
    <property type="term" value="F:heat shock protein binding"/>
    <property type="evidence" value="ECO:0007669"/>
    <property type="project" value="InterPro"/>
</dbReference>
<organism evidence="11">
    <name type="scientific">freshwater metagenome</name>
    <dbReference type="NCBI Taxonomy" id="449393"/>
    <lineage>
        <taxon>unclassified sequences</taxon>
        <taxon>metagenomes</taxon>
        <taxon>ecological metagenomes</taxon>
    </lineage>
</organism>
<dbReference type="PROSITE" id="PS00636">
    <property type="entry name" value="DNAJ_1"/>
    <property type="match status" value="1"/>
</dbReference>
<dbReference type="GO" id="GO:0006260">
    <property type="term" value="P:DNA replication"/>
    <property type="evidence" value="ECO:0007669"/>
    <property type="project" value="UniProtKB-KW"/>
</dbReference>
<dbReference type="InterPro" id="IPR001305">
    <property type="entry name" value="HSP_DnaJ_Cys-rich_dom"/>
</dbReference>
<dbReference type="PANTHER" id="PTHR43096">
    <property type="entry name" value="DNAJ HOMOLOG 1, MITOCHONDRIAL-RELATED"/>
    <property type="match status" value="1"/>
</dbReference>
<keyword evidence="8" id="KW-0143">Chaperone</keyword>
<dbReference type="EMBL" id="CAEZTT010000058">
    <property type="protein sequence ID" value="CAB4576603.1"/>
    <property type="molecule type" value="Genomic_DNA"/>
</dbReference>
<accession>A0A6J6EQ05</accession>
<keyword evidence="1" id="KW-0963">Cytoplasm</keyword>
<dbReference type="InterPro" id="IPR036869">
    <property type="entry name" value="J_dom_sf"/>
</dbReference>
<dbReference type="PRINTS" id="PR00625">
    <property type="entry name" value="JDOMAIN"/>
</dbReference>
<dbReference type="Gene3D" id="2.10.230.10">
    <property type="entry name" value="Heat shock protein DnaJ, cysteine-rich domain"/>
    <property type="match status" value="1"/>
</dbReference>
<dbReference type="InterPro" id="IPR008971">
    <property type="entry name" value="HSP40/DnaJ_pept-bd"/>
</dbReference>
<dbReference type="GO" id="GO:0005737">
    <property type="term" value="C:cytoplasm"/>
    <property type="evidence" value="ECO:0007669"/>
    <property type="project" value="TreeGrafter"/>
</dbReference>
<proteinExistence type="inferred from homology"/>
<keyword evidence="6" id="KW-0862">Zinc</keyword>
<evidence type="ECO:0000256" key="6">
    <source>
        <dbReference type="ARBA" id="ARBA00022833"/>
    </source>
</evidence>
<dbReference type="SUPFAM" id="SSF57938">
    <property type="entry name" value="DnaJ/Hsp40 cysteine-rich domain"/>
    <property type="match status" value="1"/>
</dbReference>
<dbReference type="SUPFAM" id="SSF49493">
    <property type="entry name" value="HSP40/DnaJ peptide-binding domain"/>
    <property type="match status" value="2"/>
</dbReference>
<dbReference type="GO" id="GO:0008270">
    <property type="term" value="F:zinc ion binding"/>
    <property type="evidence" value="ECO:0007669"/>
    <property type="project" value="UniProtKB-KW"/>
</dbReference>
<dbReference type="HAMAP" id="MF_01152">
    <property type="entry name" value="DnaJ"/>
    <property type="match status" value="1"/>
</dbReference>